<reference evidence="1 4" key="1">
    <citation type="submission" date="2015-01" db="EMBL/GenBank/DDBJ databases">
        <title>Genome Sequence of Pseudomonas antarctica CMS 35.</title>
        <authorList>
            <person name="Voget S."/>
            <person name="Chow J."/>
            <person name="Daniel R."/>
            <person name="Streit W."/>
        </authorList>
    </citation>
    <scope>NUCLEOTIDE SEQUENCE [LARGE SCALE GENOMIC DNA]</scope>
    <source>
        <strain evidence="1 4">CMS 35</strain>
    </source>
</reference>
<dbReference type="PANTHER" id="PTHR39555">
    <property type="entry name" value="FIMBRIAL ASSEMBLY PROTEIN PILO-LIKE PROTEIN-RELATED"/>
    <property type="match status" value="1"/>
</dbReference>
<dbReference type="EMBL" id="JXDI01000001">
    <property type="protein sequence ID" value="KAF2408555.1"/>
    <property type="molecule type" value="Genomic_DNA"/>
</dbReference>
<dbReference type="PANTHER" id="PTHR39555:SF1">
    <property type="entry name" value="TYPE IV PILUS INNER MEMBRANE COMPONENT PILO"/>
    <property type="match status" value="1"/>
</dbReference>
<dbReference type="InterPro" id="IPR014717">
    <property type="entry name" value="Transl_elong_EF1B/ribsomal_bS6"/>
</dbReference>
<dbReference type="Pfam" id="PF04350">
    <property type="entry name" value="PilO"/>
    <property type="match status" value="1"/>
</dbReference>
<gene>
    <name evidence="1" type="ORF">PSAN_09510</name>
    <name evidence="2" type="ORF">SAMN04490179_0282</name>
</gene>
<name>A0A1G9UYQ7_9PSED</name>
<dbReference type="EMBL" id="LT629704">
    <property type="protein sequence ID" value="SDM64960.1"/>
    <property type="molecule type" value="Genomic_DNA"/>
</dbReference>
<accession>A0A1G9UYQ7</accession>
<dbReference type="InterPro" id="IPR007446">
    <property type="entry name" value="PilP"/>
</dbReference>
<protein>
    <submittedName>
        <fullName evidence="1">Pilus assembly protein, PilO</fullName>
    </submittedName>
    <submittedName>
        <fullName evidence="2">Type IV pilus assembly protein PilO</fullName>
    </submittedName>
</protein>
<evidence type="ECO:0000313" key="3">
    <source>
        <dbReference type="Proteomes" id="UP000182470"/>
    </source>
</evidence>
<evidence type="ECO:0000313" key="1">
    <source>
        <dbReference type="EMBL" id="KAF2408555.1"/>
    </source>
</evidence>
<proteinExistence type="predicted"/>
<dbReference type="InterPro" id="IPR007445">
    <property type="entry name" value="PilO"/>
</dbReference>
<dbReference type="Gene3D" id="3.30.70.60">
    <property type="match status" value="1"/>
</dbReference>
<dbReference type="Pfam" id="PF04351">
    <property type="entry name" value="PilP"/>
    <property type="match status" value="1"/>
</dbReference>
<keyword evidence="4" id="KW-1185">Reference proteome</keyword>
<dbReference type="OrthoDB" id="9802133at2"/>
<evidence type="ECO:0000313" key="2">
    <source>
        <dbReference type="EMBL" id="SDM64960.1"/>
    </source>
</evidence>
<dbReference type="RefSeq" id="WP_083355654.1">
    <property type="nucleotide sequence ID" value="NZ_JXDI01000001.1"/>
</dbReference>
<dbReference type="GO" id="GO:0043107">
    <property type="term" value="P:type IV pilus-dependent motility"/>
    <property type="evidence" value="ECO:0007669"/>
    <property type="project" value="InterPro"/>
</dbReference>
<organism evidence="2 3">
    <name type="scientific">Pseudomonas antarctica</name>
    <dbReference type="NCBI Taxonomy" id="219572"/>
    <lineage>
        <taxon>Bacteria</taxon>
        <taxon>Pseudomonadati</taxon>
        <taxon>Pseudomonadota</taxon>
        <taxon>Gammaproteobacteria</taxon>
        <taxon>Pseudomonadales</taxon>
        <taxon>Pseudomonadaceae</taxon>
        <taxon>Pseudomonas</taxon>
    </lineage>
</organism>
<sequence>MSLPRLNFSTLSHNAAKWPLPGKALLGCALAGLVLLVGDSLLLAPARERQYALEAQEVALQQSLAQKTGLAASLEGRTRRAQAMQDKVSGLLRQLPGDSDMPGWLEDIARLAVANGLVVEGVTVLDEQPQPLYIEQPVQVGVLGTYHDLAMFVSALGGLPRVVTVHDVVLRSEGAWLRLDLLAKTYRSTAPRGKSALAAEQRPRFVYGAGSLRDPFQPSTQQVAHVLGRPAHAPDLTRVRGALEGLAVDQVEMVGTLSSGLQAYVLLRAASTVHRLAVGDYLGPDYGRITAIHASHIELAELFPDEQGAWLERSRTLVLNVNS</sequence>
<dbReference type="GO" id="GO:0043683">
    <property type="term" value="P:type IV pilus assembly"/>
    <property type="evidence" value="ECO:0007669"/>
    <property type="project" value="InterPro"/>
</dbReference>
<dbReference type="Gene3D" id="2.30.30.830">
    <property type="match status" value="1"/>
</dbReference>
<dbReference type="Proteomes" id="UP000748067">
    <property type="component" value="Unassembled WGS sequence"/>
</dbReference>
<evidence type="ECO:0000313" key="4">
    <source>
        <dbReference type="Proteomes" id="UP000748067"/>
    </source>
</evidence>
<dbReference type="AlphaFoldDB" id="A0A1G9UYQ7"/>
<dbReference type="Proteomes" id="UP000182470">
    <property type="component" value="Chromosome I"/>
</dbReference>
<reference evidence="2 3" key="2">
    <citation type="submission" date="2016-10" db="EMBL/GenBank/DDBJ databases">
        <authorList>
            <person name="de Groot N.N."/>
        </authorList>
    </citation>
    <scope>NUCLEOTIDE SEQUENCE [LARGE SCALE GENOMIC DNA]</scope>
    <source>
        <strain evidence="2 3">BS2772</strain>
    </source>
</reference>